<keyword evidence="1" id="KW-0378">Hydrolase</keyword>
<proteinExistence type="predicted"/>
<evidence type="ECO:0000256" key="4">
    <source>
        <dbReference type="PROSITE-ProRule" id="PRU00050"/>
    </source>
</evidence>
<gene>
    <name evidence="7" type="ORF">HGA07_23580</name>
</gene>
<dbReference type="EMBL" id="JAAXPE010000031">
    <property type="protein sequence ID" value="NKY88591.1"/>
    <property type="molecule type" value="Genomic_DNA"/>
</dbReference>
<reference evidence="7 8" key="1">
    <citation type="submission" date="2020-04" db="EMBL/GenBank/DDBJ databases">
        <title>MicrobeNet Type strains.</title>
        <authorList>
            <person name="Nicholson A.C."/>
        </authorList>
    </citation>
    <scope>NUCLEOTIDE SEQUENCE [LARGE SCALE GENOMIC DNA]</scope>
    <source>
        <strain evidence="7 8">DSM 44445</strain>
    </source>
</reference>
<dbReference type="SUPFAM" id="SSF52738">
    <property type="entry name" value="Methylesterase CheB, C-terminal domain"/>
    <property type="match status" value="1"/>
</dbReference>
<evidence type="ECO:0000256" key="5">
    <source>
        <dbReference type="SAM" id="MobiDB-lite"/>
    </source>
</evidence>
<organism evidence="7 8">
    <name type="scientific">Nocardia veterana</name>
    <dbReference type="NCBI Taxonomy" id="132249"/>
    <lineage>
        <taxon>Bacteria</taxon>
        <taxon>Bacillati</taxon>
        <taxon>Actinomycetota</taxon>
        <taxon>Actinomycetes</taxon>
        <taxon>Mycobacteriales</taxon>
        <taxon>Nocardiaceae</taxon>
        <taxon>Nocardia</taxon>
    </lineage>
</organism>
<dbReference type="PROSITE" id="PS50122">
    <property type="entry name" value="CHEB"/>
    <property type="match status" value="1"/>
</dbReference>
<evidence type="ECO:0000256" key="1">
    <source>
        <dbReference type="ARBA" id="ARBA00022801"/>
    </source>
</evidence>
<dbReference type="GO" id="GO:0006935">
    <property type="term" value="P:chemotaxis"/>
    <property type="evidence" value="ECO:0007669"/>
    <property type="project" value="InterPro"/>
</dbReference>
<evidence type="ECO:0000259" key="6">
    <source>
        <dbReference type="PROSITE" id="PS50122"/>
    </source>
</evidence>
<sequence length="105" mass="10639">MATTRVGSEPGSCGANTPRHDGGRRAPQDLIVVGASAGGVEALREFVGDLPADLDAAVAVVLHMPPHGASALPAILDRAGPLPAVAAAQGTRSPIATARRWAPFW</sequence>
<evidence type="ECO:0000256" key="3">
    <source>
        <dbReference type="ARBA" id="ARBA00048267"/>
    </source>
</evidence>
<dbReference type="GO" id="GO:0005737">
    <property type="term" value="C:cytoplasm"/>
    <property type="evidence" value="ECO:0007669"/>
    <property type="project" value="InterPro"/>
</dbReference>
<comment type="caution">
    <text evidence="4">Lacks conserved residue(s) required for the propagation of feature annotation.</text>
</comment>
<evidence type="ECO:0000256" key="2">
    <source>
        <dbReference type="ARBA" id="ARBA00039140"/>
    </source>
</evidence>
<dbReference type="GO" id="GO:0008984">
    <property type="term" value="F:protein-glutamate methylesterase activity"/>
    <property type="evidence" value="ECO:0007669"/>
    <property type="project" value="UniProtKB-EC"/>
</dbReference>
<feature type="domain" description="CheB-type methylesterase" evidence="6">
    <location>
        <begin position="24"/>
        <end position="92"/>
    </location>
</feature>
<dbReference type="RefSeq" id="WP_040718170.1">
    <property type="nucleotide sequence ID" value="NZ_CAWPHS010000025.1"/>
</dbReference>
<protein>
    <recommendedName>
        <fullName evidence="2">protein-glutamate methylesterase</fullName>
        <ecNumber evidence="2">3.1.1.61</ecNumber>
    </recommendedName>
</protein>
<dbReference type="Pfam" id="PF01339">
    <property type="entry name" value="CheB_methylest"/>
    <property type="match status" value="1"/>
</dbReference>
<comment type="catalytic activity">
    <reaction evidence="3">
        <text>[protein]-L-glutamate 5-O-methyl ester + H2O = L-glutamyl-[protein] + methanol + H(+)</text>
        <dbReference type="Rhea" id="RHEA:23236"/>
        <dbReference type="Rhea" id="RHEA-COMP:10208"/>
        <dbReference type="Rhea" id="RHEA-COMP:10311"/>
        <dbReference type="ChEBI" id="CHEBI:15377"/>
        <dbReference type="ChEBI" id="CHEBI:15378"/>
        <dbReference type="ChEBI" id="CHEBI:17790"/>
        <dbReference type="ChEBI" id="CHEBI:29973"/>
        <dbReference type="ChEBI" id="CHEBI:82795"/>
        <dbReference type="EC" id="3.1.1.61"/>
    </reaction>
</comment>
<dbReference type="EC" id="3.1.1.61" evidence="2"/>
<keyword evidence="8" id="KW-1185">Reference proteome</keyword>
<comment type="caution">
    <text evidence="7">The sequence shown here is derived from an EMBL/GenBank/DDBJ whole genome shotgun (WGS) entry which is preliminary data.</text>
</comment>
<accession>A0A7X6M2L1</accession>
<evidence type="ECO:0000313" key="8">
    <source>
        <dbReference type="Proteomes" id="UP000523447"/>
    </source>
</evidence>
<dbReference type="InterPro" id="IPR000673">
    <property type="entry name" value="Sig_transdc_resp-reg_Me-estase"/>
</dbReference>
<feature type="region of interest" description="Disordered" evidence="5">
    <location>
        <begin position="1"/>
        <end position="26"/>
    </location>
</feature>
<evidence type="ECO:0000313" key="7">
    <source>
        <dbReference type="EMBL" id="NKY88591.1"/>
    </source>
</evidence>
<name>A0A7X6M2L1_9NOCA</name>
<dbReference type="Gene3D" id="3.40.50.180">
    <property type="entry name" value="Methylesterase CheB, C-terminal domain"/>
    <property type="match status" value="1"/>
</dbReference>
<dbReference type="PANTHER" id="PTHR42872">
    <property type="entry name" value="PROTEIN-GLUTAMATE METHYLESTERASE/PROTEIN-GLUTAMINE GLUTAMINASE"/>
    <property type="match status" value="1"/>
</dbReference>
<dbReference type="GO" id="GO:0000156">
    <property type="term" value="F:phosphorelay response regulator activity"/>
    <property type="evidence" value="ECO:0007669"/>
    <property type="project" value="InterPro"/>
</dbReference>
<dbReference type="InterPro" id="IPR035909">
    <property type="entry name" value="CheB_C"/>
</dbReference>
<dbReference type="Proteomes" id="UP000523447">
    <property type="component" value="Unassembled WGS sequence"/>
</dbReference>
<dbReference type="PANTHER" id="PTHR42872:SF6">
    <property type="entry name" value="PROTEIN-GLUTAMATE METHYLESTERASE_PROTEIN-GLUTAMINE GLUTAMINASE"/>
    <property type="match status" value="1"/>
</dbReference>
<dbReference type="AlphaFoldDB" id="A0A7X6M2L1"/>